<dbReference type="GO" id="GO:0003700">
    <property type="term" value="F:DNA-binding transcription factor activity"/>
    <property type="evidence" value="ECO:0007669"/>
    <property type="project" value="TreeGrafter"/>
</dbReference>
<dbReference type="Gene3D" id="1.10.10.10">
    <property type="entry name" value="Winged helix-like DNA-binding domain superfamily/Winged helix DNA-binding domain"/>
    <property type="match status" value="1"/>
</dbReference>
<dbReference type="PROSITE" id="PS51077">
    <property type="entry name" value="HTH_ICLR"/>
    <property type="match status" value="1"/>
</dbReference>
<proteinExistence type="predicted"/>
<sequence length="285" mass="30657">MPEEVPSVSADPLPTGDVPAGMVDRVVLILDVFARSSGRLTLGQITARSRLPRSSVHRILQQLVTARWVSRDDNEYSLGLRVFEIGSQVGTRRRLTEAAAPHLHDLSRMTGHTVHLAVLDGHEVVYLEKISGGFGTRLPSRIGGRLPAHCTGVGKVLLAQSDPSVVDDYVAHALPRQTRASIHEPQALRDALDSIRGLGYATERSEAVPGVGCVAAAVIEYDEPIAAVSICGPQRLAGIPEMKHHVIRTAAQISRRLATPQRPRPTARPAVMVPGQLAQVLGPRS</sequence>
<dbReference type="Pfam" id="PF09339">
    <property type="entry name" value="HTH_IclR"/>
    <property type="match status" value="1"/>
</dbReference>
<dbReference type="InterPro" id="IPR036390">
    <property type="entry name" value="WH_DNA-bd_sf"/>
</dbReference>
<dbReference type="AlphaFoldDB" id="M0QRT3"/>
<dbReference type="GO" id="GO:0045892">
    <property type="term" value="P:negative regulation of DNA-templated transcription"/>
    <property type="evidence" value="ECO:0007669"/>
    <property type="project" value="TreeGrafter"/>
</dbReference>
<dbReference type="SMART" id="SM00346">
    <property type="entry name" value="HTH_ICLR"/>
    <property type="match status" value="1"/>
</dbReference>
<gene>
    <name evidence="6" type="ORF">GS4_34_00380</name>
</gene>
<dbReference type="Pfam" id="PF01614">
    <property type="entry name" value="IclR_C"/>
    <property type="match status" value="1"/>
</dbReference>
<dbReference type="GO" id="GO:0003677">
    <property type="term" value="F:DNA binding"/>
    <property type="evidence" value="ECO:0007669"/>
    <property type="project" value="UniProtKB-KW"/>
</dbReference>
<organism evidence="6 7">
    <name type="scientific">Gordonia soli NBRC 108243</name>
    <dbReference type="NCBI Taxonomy" id="1223545"/>
    <lineage>
        <taxon>Bacteria</taxon>
        <taxon>Bacillati</taxon>
        <taxon>Actinomycetota</taxon>
        <taxon>Actinomycetes</taxon>
        <taxon>Mycobacteriales</taxon>
        <taxon>Gordoniaceae</taxon>
        <taxon>Gordonia</taxon>
    </lineage>
</organism>
<dbReference type="InterPro" id="IPR029016">
    <property type="entry name" value="GAF-like_dom_sf"/>
</dbReference>
<dbReference type="InterPro" id="IPR014757">
    <property type="entry name" value="Tscrpt_reg_IclR_C"/>
</dbReference>
<dbReference type="SUPFAM" id="SSF55781">
    <property type="entry name" value="GAF domain-like"/>
    <property type="match status" value="1"/>
</dbReference>
<dbReference type="Proteomes" id="UP000011666">
    <property type="component" value="Unassembled WGS sequence"/>
</dbReference>
<dbReference type="InterPro" id="IPR050707">
    <property type="entry name" value="HTH_MetabolicPath_Reg"/>
</dbReference>
<dbReference type="InterPro" id="IPR036388">
    <property type="entry name" value="WH-like_DNA-bd_sf"/>
</dbReference>
<evidence type="ECO:0000256" key="3">
    <source>
        <dbReference type="ARBA" id="ARBA00023163"/>
    </source>
</evidence>
<feature type="domain" description="HTH iclR-type" evidence="4">
    <location>
        <begin position="20"/>
        <end position="80"/>
    </location>
</feature>
<keyword evidence="7" id="KW-1185">Reference proteome</keyword>
<name>M0QRT3_9ACTN</name>
<evidence type="ECO:0000256" key="1">
    <source>
        <dbReference type="ARBA" id="ARBA00023015"/>
    </source>
</evidence>
<dbReference type="Gene3D" id="3.30.450.40">
    <property type="match status" value="1"/>
</dbReference>
<dbReference type="PROSITE" id="PS51078">
    <property type="entry name" value="ICLR_ED"/>
    <property type="match status" value="1"/>
</dbReference>
<dbReference type="EMBL" id="BANX01000034">
    <property type="protein sequence ID" value="GAC70352.1"/>
    <property type="molecule type" value="Genomic_DNA"/>
</dbReference>
<evidence type="ECO:0000259" key="5">
    <source>
        <dbReference type="PROSITE" id="PS51078"/>
    </source>
</evidence>
<dbReference type="PANTHER" id="PTHR30136">
    <property type="entry name" value="HELIX-TURN-HELIX TRANSCRIPTIONAL REGULATOR, ICLR FAMILY"/>
    <property type="match status" value="1"/>
</dbReference>
<feature type="domain" description="IclR-ED" evidence="5">
    <location>
        <begin position="81"/>
        <end position="259"/>
    </location>
</feature>
<comment type="caution">
    <text evidence="6">The sequence shown here is derived from an EMBL/GenBank/DDBJ whole genome shotgun (WGS) entry which is preliminary data.</text>
</comment>
<keyword evidence="3" id="KW-0804">Transcription</keyword>
<dbReference type="eggNOG" id="COG1414">
    <property type="taxonomic scope" value="Bacteria"/>
</dbReference>
<dbReference type="STRING" id="1223545.GS4_34_00380"/>
<evidence type="ECO:0000313" key="6">
    <source>
        <dbReference type="EMBL" id="GAC70352.1"/>
    </source>
</evidence>
<reference evidence="6 7" key="1">
    <citation type="submission" date="2013-01" db="EMBL/GenBank/DDBJ databases">
        <title>Whole genome shotgun sequence of Gordonia soli NBRC 108243.</title>
        <authorList>
            <person name="Isaki-Nakamura S."/>
            <person name="Hosoyama A."/>
            <person name="Tsuchikane K."/>
            <person name="Ando Y."/>
            <person name="Baba S."/>
            <person name="Ohji S."/>
            <person name="Hamada M."/>
            <person name="Tamura T."/>
            <person name="Yamazoe A."/>
            <person name="Yamazaki S."/>
            <person name="Fujita N."/>
        </authorList>
    </citation>
    <scope>NUCLEOTIDE SEQUENCE [LARGE SCALE GENOMIC DNA]</scope>
    <source>
        <strain evidence="6 7">NBRC 108243</strain>
    </source>
</reference>
<accession>M0QRT3</accession>
<keyword evidence="2" id="KW-0238">DNA-binding</keyword>
<protein>
    <submittedName>
        <fullName evidence="6">Putative IclR family transcriptional regulator</fullName>
    </submittedName>
</protein>
<dbReference type="PANTHER" id="PTHR30136:SF24">
    <property type="entry name" value="HTH-TYPE TRANSCRIPTIONAL REPRESSOR ALLR"/>
    <property type="match status" value="1"/>
</dbReference>
<evidence type="ECO:0000256" key="2">
    <source>
        <dbReference type="ARBA" id="ARBA00023125"/>
    </source>
</evidence>
<dbReference type="InterPro" id="IPR005471">
    <property type="entry name" value="Tscrpt_reg_IclR_N"/>
</dbReference>
<evidence type="ECO:0000313" key="7">
    <source>
        <dbReference type="Proteomes" id="UP000011666"/>
    </source>
</evidence>
<dbReference type="SUPFAM" id="SSF46785">
    <property type="entry name" value="Winged helix' DNA-binding domain"/>
    <property type="match status" value="1"/>
</dbReference>
<evidence type="ECO:0000259" key="4">
    <source>
        <dbReference type="PROSITE" id="PS51077"/>
    </source>
</evidence>
<keyword evidence="1" id="KW-0805">Transcription regulation</keyword>